<keyword evidence="1" id="KW-0472">Membrane</keyword>
<accession>A0A2W5VUW3</accession>
<feature type="transmembrane region" description="Helical" evidence="1">
    <location>
        <begin position="46"/>
        <end position="68"/>
    </location>
</feature>
<dbReference type="PANTHER" id="PTHR34473:SF2">
    <property type="entry name" value="UPF0699 TRANSMEMBRANE PROTEIN YDBT"/>
    <property type="match status" value="1"/>
</dbReference>
<proteinExistence type="predicted"/>
<dbReference type="Pfam" id="PF03703">
    <property type="entry name" value="bPH_2"/>
    <property type="match status" value="1"/>
</dbReference>
<evidence type="ECO:0000313" key="3">
    <source>
        <dbReference type="EMBL" id="PZR14371.1"/>
    </source>
</evidence>
<feature type="domain" description="YdbS-like PH" evidence="2">
    <location>
        <begin position="105"/>
        <end position="185"/>
    </location>
</feature>
<feature type="transmembrane region" description="Helical" evidence="1">
    <location>
        <begin position="74"/>
        <end position="95"/>
    </location>
</feature>
<dbReference type="InterPro" id="IPR005182">
    <property type="entry name" value="YdbS-like_PH"/>
</dbReference>
<comment type="caution">
    <text evidence="3">The sequence shown here is derived from an EMBL/GenBank/DDBJ whole genome shotgun (WGS) entry which is preliminary data.</text>
</comment>
<gene>
    <name evidence="3" type="ORF">DI536_09915</name>
</gene>
<name>A0A2W5VUW3_9BACT</name>
<organism evidence="3 4">
    <name type="scientific">Archangium gephyra</name>
    <dbReference type="NCBI Taxonomy" id="48"/>
    <lineage>
        <taxon>Bacteria</taxon>
        <taxon>Pseudomonadati</taxon>
        <taxon>Myxococcota</taxon>
        <taxon>Myxococcia</taxon>
        <taxon>Myxococcales</taxon>
        <taxon>Cystobacterineae</taxon>
        <taxon>Archangiaceae</taxon>
        <taxon>Archangium</taxon>
    </lineage>
</organism>
<dbReference type="Proteomes" id="UP000249061">
    <property type="component" value="Unassembled WGS sequence"/>
</dbReference>
<reference evidence="3 4" key="1">
    <citation type="submission" date="2017-08" db="EMBL/GenBank/DDBJ databases">
        <title>Infants hospitalized years apart are colonized by the same room-sourced microbial strains.</title>
        <authorList>
            <person name="Brooks B."/>
            <person name="Olm M.R."/>
            <person name="Firek B.A."/>
            <person name="Baker R."/>
            <person name="Thomas B.C."/>
            <person name="Morowitz M.J."/>
            <person name="Banfield J.F."/>
        </authorList>
    </citation>
    <scope>NUCLEOTIDE SEQUENCE [LARGE SCALE GENOMIC DNA]</scope>
    <source>
        <strain evidence="3">S2_003_000_R2_14</strain>
    </source>
</reference>
<protein>
    <recommendedName>
        <fullName evidence="2">YdbS-like PH domain-containing protein</fullName>
    </recommendedName>
</protein>
<evidence type="ECO:0000256" key="1">
    <source>
        <dbReference type="SAM" id="Phobius"/>
    </source>
</evidence>
<keyword evidence="1" id="KW-0812">Transmembrane</keyword>
<keyword evidence="1" id="KW-1133">Transmembrane helix</keyword>
<evidence type="ECO:0000259" key="2">
    <source>
        <dbReference type="Pfam" id="PF03703"/>
    </source>
</evidence>
<dbReference type="PANTHER" id="PTHR34473">
    <property type="entry name" value="UPF0699 TRANSMEMBRANE PROTEIN YDBS"/>
    <property type="match status" value="1"/>
</dbReference>
<dbReference type="EMBL" id="QFQP01000007">
    <property type="protein sequence ID" value="PZR14371.1"/>
    <property type="molecule type" value="Genomic_DNA"/>
</dbReference>
<evidence type="ECO:0000313" key="4">
    <source>
        <dbReference type="Proteomes" id="UP000249061"/>
    </source>
</evidence>
<sequence length="230" mass="25434">MDTLLKLLKPLFLPLLKVDFTPPHLPEGSELVRALKPSDRWLGYRYLQTMFGFLNQFVGFGIAVIALMAKLKGWGVALALLLFAVEFFVIGLALVTTRVDFELRHYLVGDRSLRVAQGAWKKEEVTLSYANVQNLEVTQGPLERLFGFKSLTISTAGADTTPGAENSHLVTLVGLENADELRALILNMLKQQKDTGLGEPVTSASALPLERLLEIKEAALSLRNAAVRFR</sequence>
<dbReference type="AlphaFoldDB" id="A0A2W5VUW3"/>